<comment type="caution">
    <text evidence="3">The sequence shown here is derived from an EMBL/GenBank/DDBJ whole genome shotgun (WGS) entry which is preliminary data.</text>
</comment>
<dbReference type="Pfam" id="PF03732">
    <property type="entry name" value="Retrotrans_gag"/>
    <property type="match status" value="1"/>
</dbReference>
<dbReference type="Proteomes" id="UP000321393">
    <property type="component" value="Unassembled WGS sequence"/>
</dbReference>
<name>A0A5A7V9S2_CUCMM</name>
<dbReference type="AlphaFoldDB" id="A0A5A7V9S2"/>
<feature type="region of interest" description="Disordered" evidence="1">
    <location>
        <begin position="222"/>
        <end position="249"/>
    </location>
</feature>
<evidence type="ECO:0000313" key="3">
    <source>
        <dbReference type="EMBL" id="KAA0063974.1"/>
    </source>
</evidence>
<reference evidence="5 6" key="1">
    <citation type="submission" date="2019-08" db="EMBL/GenBank/DDBJ databases">
        <title>Draft genome sequences of two oriental melons (Cucumis melo L. var makuwa).</title>
        <authorList>
            <person name="Kwon S.-Y."/>
        </authorList>
    </citation>
    <scope>NUCLEOTIDE SEQUENCE [LARGE SCALE GENOMIC DNA]</scope>
    <source>
        <strain evidence="6">cv. Chang Bougi</strain>
        <strain evidence="5">cv. SW 3</strain>
        <tissue evidence="3">Leaf</tissue>
    </source>
</reference>
<dbReference type="PANTHER" id="PTHR33223:SF3">
    <property type="match status" value="1"/>
</dbReference>
<evidence type="ECO:0000313" key="5">
    <source>
        <dbReference type="Proteomes" id="UP000321393"/>
    </source>
</evidence>
<accession>A0A5A7V9S2</accession>
<dbReference type="OrthoDB" id="1305902at2759"/>
<proteinExistence type="predicted"/>
<evidence type="ECO:0000256" key="1">
    <source>
        <dbReference type="SAM" id="MobiDB-lite"/>
    </source>
</evidence>
<dbReference type="InterPro" id="IPR005162">
    <property type="entry name" value="Retrotrans_gag_dom"/>
</dbReference>
<sequence>MRPHDISEEQLNLRAFPFSLTDVAKRWLYKLEPGSITTWGSLKKKFLENIFPASRANNIRKEIYGIRQAFEESLSGYWKGFKELCASFLHHHNFDPSLIQYFYSSLLSSYRNMIDAAAGGALADKTPTKARELISRMAKNSQSFGNRGSELDNSLTKEVSELRSQMLNMTTLLTSFVQGTPLNVTKCGVCGLVGHPNDKCLEVIEDVNIVRRYDPHGNTYNSGWRDNPNLRWGNDNQKHTQAPPTFSNQGTNLEDIIKALATNTLSFQ</sequence>
<gene>
    <name evidence="4" type="ORF">E5676_scaffold1415G00300</name>
    <name evidence="3" type="ORF">E6C27_scaffold616G001310</name>
</gene>
<dbReference type="EMBL" id="SSTE01002041">
    <property type="protein sequence ID" value="KAA0063974.1"/>
    <property type="molecule type" value="Genomic_DNA"/>
</dbReference>
<dbReference type="PANTHER" id="PTHR33223">
    <property type="entry name" value="CCHC-TYPE DOMAIN-CONTAINING PROTEIN"/>
    <property type="match status" value="1"/>
</dbReference>
<feature type="compositionally biased region" description="Polar residues" evidence="1">
    <location>
        <begin position="239"/>
        <end position="249"/>
    </location>
</feature>
<protein>
    <submittedName>
        <fullName evidence="3">Retrotransposon gag protein</fullName>
    </submittedName>
</protein>
<dbReference type="EMBL" id="SSTD01013933">
    <property type="protein sequence ID" value="TYK05167.1"/>
    <property type="molecule type" value="Genomic_DNA"/>
</dbReference>
<evidence type="ECO:0000313" key="6">
    <source>
        <dbReference type="Proteomes" id="UP000321947"/>
    </source>
</evidence>
<evidence type="ECO:0000313" key="4">
    <source>
        <dbReference type="EMBL" id="TYK05167.1"/>
    </source>
</evidence>
<dbReference type="Proteomes" id="UP000321947">
    <property type="component" value="Unassembled WGS sequence"/>
</dbReference>
<evidence type="ECO:0000259" key="2">
    <source>
        <dbReference type="Pfam" id="PF03732"/>
    </source>
</evidence>
<organism evidence="3 5">
    <name type="scientific">Cucumis melo var. makuwa</name>
    <name type="common">Oriental melon</name>
    <dbReference type="NCBI Taxonomy" id="1194695"/>
    <lineage>
        <taxon>Eukaryota</taxon>
        <taxon>Viridiplantae</taxon>
        <taxon>Streptophyta</taxon>
        <taxon>Embryophyta</taxon>
        <taxon>Tracheophyta</taxon>
        <taxon>Spermatophyta</taxon>
        <taxon>Magnoliopsida</taxon>
        <taxon>eudicotyledons</taxon>
        <taxon>Gunneridae</taxon>
        <taxon>Pentapetalae</taxon>
        <taxon>rosids</taxon>
        <taxon>fabids</taxon>
        <taxon>Cucurbitales</taxon>
        <taxon>Cucurbitaceae</taxon>
        <taxon>Benincaseae</taxon>
        <taxon>Cucumis</taxon>
    </lineage>
</organism>
<feature type="domain" description="Retrotransposon gag" evidence="2">
    <location>
        <begin position="15"/>
        <end position="106"/>
    </location>
</feature>